<feature type="transmembrane region" description="Helical" evidence="1">
    <location>
        <begin position="85"/>
        <end position="106"/>
    </location>
</feature>
<proteinExistence type="predicted"/>
<feature type="transmembrane region" description="Helical" evidence="1">
    <location>
        <begin position="144"/>
        <end position="166"/>
    </location>
</feature>
<sequence>MSALLRHEWRRAGLAAGLAAPVALALTVALGAVAGRPDRLLLAGLEAVVPLALAMAAVSVMVRERLRELHLSLPVPHTATLARRLALIAGGAAVLCLAGTAVLVAVDSTGGPGGGPAALIWASPAVFLGGLAVLVTVATRSAAVAATAVGLLWLGEQLFAGLFAVHRWLHPFFMFATLRGGSDQSWLANRLTLLAAGALCLALAVLLLHRPERLLDEEDDQ</sequence>
<evidence type="ECO:0008006" key="4">
    <source>
        <dbReference type="Google" id="ProtNLM"/>
    </source>
</evidence>
<protein>
    <recommendedName>
        <fullName evidence="4">ABC transporter permease</fullName>
    </recommendedName>
</protein>
<evidence type="ECO:0000313" key="3">
    <source>
        <dbReference type="Proteomes" id="UP001589608"/>
    </source>
</evidence>
<keyword evidence="3" id="KW-1185">Reference proteome</keyword>
<keyword evidence="1" id="KW-0812">Transmembrane</keyword>
<feature type="transmembrane region" description="Helical" evidence="1">
    <location>
        <begin position="186"/>
        <end position="208"/>
    </location>
</feature>
<evidence type="ECO:0000256" key="1">
    <source>
        <dbReference type="SAM" id="Phobius"/>
    </source>
</evidence>
<organism evidence="2 3">
    <name type="scientific">Dactylosporangium vinaceum</name>
    <dbReference type="NCBI Taxonomy" id="53362"/>
    <lineage>
        <taxon>Bacteria</taxon>
        <taxon>Bacillati</taxon>
        <taxon>Actinomycetota</taxon>
        <taxon>Actinomycetes</taxon>
        <taxon>Micromonosporales</taxon>
        <taxon>Micromonosporaceae</taxon>
        <taxon>Dactylosporangium</taxon>
    </lineage>
</organism>
<feature type="transmembrane region" description="Helical" evidence="1">
    <location>
        <begin position="41"/>
        <end position="62"/>
    </location>
</feature>
<dbReference type="RefSeq" id="WP_223104703.1">
    <property type="nucleotide sequence ID" value="NZ_CP061913.1"/>
</dbReference>
<name>A0ABV5MDQ5_9ACTN</name>
<evidence type="ECO:0000313" key="2">
    <source>
        <dbReference type="EMBL" id="MFB9446793.1"/>
    </source>
</evidence>
<reference evidence="2 3" key="1">
    <citation type="submission" date="2024-09" db="EMBL/GenBank/DDBJ databases">
        <authorList>
            <person name="Sun Q."/>
            <person name="Mori K."/>
        </authorList>
    </citation>
    <scope>NUCLEOTIDE SEQUENCE [LARGE SCALE GENOMIC DNA]</scope>
    <source>
        <strain evidence="2 3">JCM 3307</strain>
    </source>
</reference>
<keyword evidence="1" id="KW-1133">Transmembrane helix</keyword>
<dbReference type="Proteomes" id="UP001589608">
    <property type="component" value="Unassembled WGS sequence"/>
</dbReference>
<gene>
    <name evidence="2" type="ORF">ACFFTR_27195</name>
</gene>
<feature type="transmembrane region" description="Helical" evidence="1">
    <location>
        <begin position="118"/>
        <end position="137"/>
    </location>
</feature>
<comment type="caution">
    <text evidence="2">The sequence shown here is derived from an EMBL/GenBank/DDBJ whole genome shotgun (WGS) entry which is preliminary data.</text>
</comment>
<dbReference type="EMBL" id="JBHMCA010000049">
    <property type="protein sequence ID" value="MFB9446793.1"/>
    <property type="molecule type" value="Genomic_DNA"/>
</dbReference>
<keyword evidence="1" id="KW-0472">Membrane</keyword>
<accession>A0ABV5MDQ5</accession>